<dbReference type="ExpressionAtlas" id="A0A3L6G9Y0">
    <property type="expression patterns" value="baseline and differential"/>
</dbReference>
<evidence type="ECO:0000256" key="1">
    <source>
        <dbReference type="SAM" id="MobiDB-lite"/>
    </source>
</evidence>
<sequence length="270" mass="30645">MQRRRGAGRGRGGATGPKLSYLPSRLSRPFSGDEESLSYLVLRGARKPITQQKFKILNEHYVCFRPMRTDGSQFYRAFLFSYLENLGKMQGSQAEVTRLMECVARSKVNFCRLEWNKAYFSNPKAFFSSVVSEFEHLVNSVANGLNADELYKISHCKKSVRPFDADADLLEMKALSQALGIPLHLAAVDDNPLPDRTVQVKWIDFIPRPGPLGSIREYYLGPLGSIRQYYLPSATDKHPVLPAENFLLSHRMPLVTILRTVRATAILYRK</sequence>
<protein>
    <submittedName>
        <fullName evidence="2">Ubiquitin thioesterase otubain-like</fullName>
    </submittedName>
</protein>
<evidence type="ECO:0000313" key="2">
    <source>
        <dbReference type="EMBL" id="PWZ45354.1"/>
    </source>
</evidence>
<dbReference type="Proteomes" id="UP000251960">
    <property type="component" value="Chromosome 10"/>
</dbReference>
<reference evidence="2" key="1">
    <citation type="journal article" date="2018" name="Nat. Genet.">
        <title>Extensive intraspecific gene order and gene structural variations between Mo17 and other maize genomes.</title>
        <authorList>
            <person name="Sun S."/>
            <person name="Zhou Y."/>
            <person name="Chen J."/>
            <person name="Shi J."/>
            <person name="Zhao H."/>
            <person name="Zhao H."/>
            <person name="Song W."/>
            <person name="Zhang M."/>
            <person name="Cui Y."/>
            <person name="Dong X."/>
            <person name="Liu H."/>
            <person name="Ma X."/>
            <person name="Jiao Y."/>
            <person name="Wang B."/>
            <person name="Wei X."/>
            <person name="Stein J.C."/>
            <person name="Glaubitz J.C."/>
            <person name="Lu F."/>
            <person name="Yu G."/>
            <person name="Liang C."/>
            <person name="Fengler K."/>
            <person name="Li B."/>
            <person name="Rafalski A."/>
            <person name="Schnable P.S."/>
            <person name="Ware D.H."/>
            <person name="Buckler E.S."/>
            <person name="Lai J."/>
        </authorList>
    </citation>
    <scope>NUCLEOTIDE SEQUENCE [LARGE SCALE GENOMIC DNA]</scope>
    <source>
        <tissue evidence="2">Seedling</tissue>
    </source>
</reference>
<dbReference type="PANTHER" id="PTHR12931">
    <property type="entry name" value="UBIQUITIN THIOLESTERASE PROTEIN OTUB"/>
    <property type="match status" value="1"/>
</dbReference>
<gene>
    <name evidence="2" type="primary">At1g28120_2</name>
    <name evidence="2" type="ORF">Zm00014a_001207</name>
</gene>
<proteinExistence type="predicted"/>
<dbReference type="PANTHER" id="PTHR12931:SF25">
    <property type="entry name" value="UBIQUITINYL HYDROLASE 1"/>
    <property type="match status" value="1"/>
</dbReference>
<name>A0A3L6G9Y0_MAIZE</name>
<comment type="caution">
    <text evidence="2">The sequence shown here is derived from an EMBL/GenBank/DDBJ whole genome shotgun (WGS) entry which is preliminary data.</text>
</comment>
<dbReference type="EMBL" id="NCVQ01000002">
    <property type="protein sequence ID" value="PWZ45354.1"/>
    <property type="molecule type" value="Genomic_DNA"/>
</dbReference>
<dbReference type="Gene3D" id="1.20.1300.20">
    <property type="entry name" value="Peptidase C65 Otubain, subdomain 2"/>
    <property type="match status" value="1"/>
</dbReference>
<dbReference type="AlphaFoldDB" id="A0A3L6G9Y0"/>
<organism evidence="2">
    <name type="scientific">Zea mays</name>
    <name type="common">Maize</name>
    <dbReference type="NCBI Taxonomy" id="4577"/>
    <lineage>
        <taxon>Eukaryota</taxon>
        <taxon>Viridiplantae</taxon>
        <taxon>Streptophyta</taxon>
        <taxon>Embryophyta</taxon>
        <taxon>Tracheophyta</taxon>
        <taxon>Spermatophyta</taxon>
        <taxon>Magnoliopsida</taxon>
        <taxon>Liliopsida</taxon>
        <taxon>Poales</taxon>
        <taxon>Poaceae</taxon>
        <taxon>PACMAD clade</taxon>
        <taxon>Panicoideae</taxon>
        <taxon>Andropogonodae</taxon>
        <taxon>Andropogoneae</taxon>
        <taxon>Tripsacinae</taxon>
        <taxon>Zea</taxon>
    </lineage>
</organism>
<dbReference type="Pfam" id="PF10275">
    <property type="entry name" value="Peptidase_C65"/>
    <property type="match status" value="1"/>
</dbReference>
<feature type="region of interest" description="Disordered" evidence="1">
    <location>
        <begin position="1"/>
        <end position="31"/>
    </location>
</feature>
<dbReference type="InterPro" id="IPR038765">
    <property type="entry name" value="Papain-like_cys_pep_sf"/>
</dbReference>
<dbReference type="SUPFAM" id="SSF54001">
    <property type="entry name" value="Cysteine proteinases"/>
    <property type="match status" value="1"/>
</dbReference>
<dbReference type="InterPro" id="IPR019400">
    <property type="entry name" value="Peptidase_C65_otubain"/>
</dbReference>
<dbReference type="InterPro" id="IPR042467">
    <property type="entry name" value="Peptidase_C65_otubain_sub2"/>
</dbReference>
<accession>A0A3L6G9Y0</accession>
<dbReference type="CDD" id="cd22749">
    <property type="entry name" value="Otubain_C65"/>
    <property type="match status" value="1"/>
</dbReference>